<evidence type="ECO:0000256" key="1">
    <source>
        <dbReference type="ARBA" id="ARBA00022670"/>
    </source>
</evidence>
<dbReference type="AlphaFoldDB" id="A0A1I5XVF1"/>
<proteinExistence type="inferred from homology"/>
<dbReference type="GO" id="GO:0004222">
    <property type="term" value="F:metalloendopeptidase activity"/>
    <property type="evidence" value="ECO:0007669"/>
    <property type="project" value="InterPro"/>
</dbReference>
<keyword evidence="4 7" id="KW-0862">Zinc</keyword>
<gene>
    <name evidence="13" type="ORF">SAMN04515668_2067</name>
</gene>
<dbReference type="InterPro" id="IPR032456">
    <property type="entry name" value="Peptidase_M48_N"/>
</dbReference>
<dbReference type="CDD" id="cd07343">
    <property type="entry name" value="M48A_Zmpste24p_like"/>
    <property type="match status" value="1"/>
</dbReference>
<dbReference type="STRING" id="1227077.SAMN04515668_2067"/>
<accession>A0A1I5XVF1</accession>
<dbReference type="Pfam" id="PF16491">
    <property type="entry name" value="Peptidase_M48_N"/>
    <property type="match status" value="1"/>
</dbReference>
<comment type="similarity">
    <text evidence="8">Belongs to the peptidase M48 family.</text>
</comment>
<dbReference type="Gene3D" id="3.30.2010.10">
    <property type="entry name" value="Metalloproteases ('zincins'), catalytic domain"/>
    <property type="match status" value="1"/>
</dbReference>
<evidence type="ECO:0000256" key="2">
    <source>
        <dbReference type="ARBA" id="ARBA00022723"/>
    </source>
</evidence>
<organism evidence="13 14">
    <name type="scientific">Hymenobacter arizonensis</name>
    <name type="common">Siccationidurans arizonensis</name>
    <dbReference type="NCBI Taxonomy" id="1227077"/>
    <lineage>
        <taxon>Bacteria</taxon>
        <taxon>Pseudomonadati</taxon>
        <taxon>Bacteroidota</taxon>
        <taxon>Cytophagia</taxon>
        <taxon>Cytophagales</taxon>
        <taxon>Hymenobacteraceae</taxon>
        <taxon>Hymenobacter</taxon>
    </lineage>
</organism>
<evidence type="ECO:0000256" key="3">
    <source>
        <dbReference type="ARBA" id="ARBA00022801"/>
    </source>
</evidence>
<reference evidence="14" key="1">
    <citation type="submission" date="2016-10" db="EMBL/GenBank/DDBJ databases">
        <authorList>
            <person name="Varghese N."/>
            <person name="Submissions S."/>
        </authorList>
    </citation>
    <scope>NUCLEOTIDE SEQUENCE [LARGE SCALE GENOMIC DNA]</scope>
    <source>
        <strain evidence="14">OR362-8,ATCC BAA-1266,JCM 13504</strain>
    </source>
</reference>
<evidence type="ECO:0000256" key="8">
    <source>
        <dbReference type="RuleBase" id="RU003983"/>
    </source>
</evidence>
<keyword evidence="9" id="KW-1133">Transmembrane helix</keyword>
<feature type="transmembrane region" description="Helical" evidence="9">
    <location>
        <begin position="296"/>
        <end position="315"/>
    </location>
</feature>
<protein>
    <submittedName>
        <fullName evidence="13">STE24 endopeptidase</fullName>
    </submittedName>
</protein>
<evidence type="ECO:0000256" key="10">
    <source>
        <dbReference type="SAM" id="SignalP"/>
    </source>
</evidence>
<keyword evidence="3 8" id="KW-0378">Hydrolase</keyword>
<evidence type="ECO:0000259" key="11">
    <source>
        <dbReference type="Pfam" id="PF01435"/>
    </source>
</evidence>
<feature type="binding site" evidence="7">
    <location>
        <position position="287"/>
    </location>
    <ligand>
        <name>Zn(2+)</name>
        <dbReference type="ChEBI" id="CHEBI:29105"/>
        <note>catalytic</note>
    </ligand>
</feature>
<feature type="transmembrane region" description="Helical" evidence="9">
    <location>
        <begin position="152"/>
        <end position="174"/>
    </location>
</feature>
<dbReference type="OrthoDB" id="9781930at2"/>
<keyword evidence="2 7" id="KW-0479">Metal-binding</keyword>
<feature type="active site" description="Proton donor" evidence="6">
    <location>
        <position position="367"/>
    </location>
</feature>
<evidence type="ECO:0000256" key="7">
    <source>
        <dbReference type="PIRSR" id="PIRSR627057-2"/>
    </source>
</evidence>
<keyword evidence="9" id="KW-0472">Membrane</keyword>
<evidence type="ECO:0000256" key="9">
    <source>
        <dbReference type="SAM" id="Phobius"/>
    </source>
</evidence>
<keyword evidence="9" id="KW-0812">Transmembrane</keyword>
<dbReference type="EMBL" id="FOXS01000002">
    <property type="protein sequence ID" value="SFQ35923.1"/>
    <property type="molecule type" value="Genomic_DNA"/>
</dbReference>
<dbReference type="GO" id="GO:0071586">
    <property type="term" value="P:CAAX-box protein processing"/>
    <property type="evidence" value="ECO:0007669"/>
    <property type="project" value="InterPro"/>
</dbReference>
<feature type="transmembrane region" description="Helical" evidence="9">
    <location>
        <begin position="68"/>
        <end position="88"/>
    </location>
</feature>
<evidence type="ECO:0000256" key="5">
    <source>
        <dbReference type="ARBA" id="ARBA00023049"/>
    </source>
</evidence>
<sequence>MSIILKLLIALLLVGSGLTAQAAQPIAAPTVQVTPQAAFNVEAATQAYLNSLTPAQKAKSDAYFEGGYWLQLWNVLYALGVAGVFLGLGLSRRLKALVARLPRPALRTLAYLPLYLLLAWVLSFPLTIYEGYFREHQYGLSNQSLGEWLSETLIGLGLTLVFGSLLLLVLYAAVRRTGRNWWVWSTGIVALFLVVSVFLGPVFISPLFNKYVPLPASPIRDGILSMARANGVPAGNVYLVDASKQSKRISANVSGIGSTIRVSLNDNLLNRSTPQEVQAVMGHELGHYVLNHIPKMLVFFVLLIGIGFWFVDWAFRGLVARYGARWDVAGLTDVGGLPLAVALFAVYSFLATPVFNTIIRTNEQEADVFGLNAARQPDAFASVAMKLSEYRKINPGPLEEILFFDHPSGHTRVLTAMRWKAENLGDKQANSLAQLPAAK</sequence>
<evidence type="ECO:0000259" key="12">
    <source>
        <dbReference type="Pfam" id="PF16491"/>
    </source>
</evidence>
<evidence type="ECO:0000256" key="6">
    <source>
        <dbReference type="PIRSR" id="PIRSR627057-1"/>
    </source>
</evidence>
<dbReference type="InterPro" id="IPR027057">
    <property type="entry name" value="CAXX_Prtase_1"/>
</dbReference>
<feature type="binding site" evidence="7">
    <location>
        <position position="283"/>
    </location>
    <ligand>
        <name>Zn(2+)</name>
        <dbReference type="ChEBI" id="CHEBI:29105"/>
        <note>catalytic</note>
    </ligand>
</feature>
<keyword evidence="10" id="KW-0732">Signal</keyword>
<feature type="chain" id="PRO_5011636319" evidence="10">
    <location>
        <begin position="23"/>
        <end position="439"/>
    </location>
</feature>
<feature type="transmembrane region" description="Helical" evidence="9">
    <location>
        <begin position="336"/>
        <end position="355"/>
    </location>
</feature>
<feature type="signal peptide" evidence="10">
    <location>
        <begin position="1"/>
        <end position="22"/>
    </location>
</feature>
<name>A0A1I5XVF1_HYMAR</name>
<feature type="active site" evidence="6">
    <location>
        <position position="284"/>
    </location>
</feature>
<feature type="domain" description="Peptidase M48" evidence="11">
    <location>
        <begin position="219"/>
        <end position="416"/>
    </location>
</feature>
<dbReference type="Pfam" id="PF01435">
    <property type="entry name" value="Peptidase_M48"/>
    <property type="match status" value="1"/>
</dbReference>
<dbReference type="InterPro" id="IPR001915">
    <property type="entry name" value="Peptidase_M48"/>
</dbReference>
<feature type="binding site" evidence="7">
    <location>
        <position position="363"/>
    </location>
    <ligand>
        <name>Zn(2+)</name>
        <dbReference type="ChEBI" id="CHEBI:29105"/>
        <note>catalytic</note>
    </ligand>
</feature>
<dbReference type="GO" id="GO:0046872">
    <property type="term" value="F:metal ion binding"/>
    <property type="evidence" value="ECO:0007669"/>
    <property type="project" value="UniProtKB-KW"/>
</dbReference>
<dbReference type="Proteomes" id="UP000199029">
    <property type="component" value="Unassembled WGS sequence"/>
</dbReference>
<evidence type="ECO:0000256" key="4">
    <source>
        <dbReference type="ARBA" id="ARBA00022833"/>
    </source>
</evidence>
<comment type="cofactor">
    <cofactor evidence="7 8">
        <name>Zn(2+)</name>
        <dbReference type="ChEBI" id="CHEBI:29105"/>
    </cofactor>
    <text evidence="7 8">Binds 1 zinc ion per subunit.</text>
</comment>
<dbReference type="RefSeq" id="WP_092672019.1">
    <property type="nucleotide sequence ID" value="NZ_FOXS01000002.1"/>
</dbReference>
<evidence type="ECO:0000313" key="14">
    <source>
        <dbReference type="Proteomes" id="UP000199029"/>
    </source>
</evidence>
<dbReference type="PANTHER" id="PTHR10120">
    <property type="entry name" value="CAAX PRENYL PROTEASE 1"/>
    <property type="match status" value="1"/>
</dbReference>
<feature type="transmembrane region" description="Helical" evidence="9">
    <location>
        <begin position="181"/>
        <end position="204"/>
    </location>
</feature>
<feature type="domain" description="CAAX prenyl protease 1 N-terminal" evidence="12">
    <location>
        <begin position="50"/>
        <end position="210"/>
    </location>
</feature>
<keyword evidence="1 8" id="KW-0645">Protease</keyword>
<keyword evidence="5 8" id="KW-0482">Metalloprotease</keyword>
<evidence type="ECO:0000313" key="13">
    <source>
        <dbReference type="EMBL" id="SFQ35923.1"/>
    </source>
</evidence>
<keyword evidence="14" id="KW-1185">Reference proteome</keyword>
<feature type="transmembrane region" description="Helical" evidence="9">
    <location>
        <begin position="109"/>
        <end position="132"/>
    </location>
</feature>